<feature type="transmembrane region" description="Helical" evidence="13">
    <location>
        <begin position="132"/>
        <end position="149"/>
    </location>
</feature>
<evidence type="ECO:0000256" key="6">
    <source>
        <dbReference type="ARBA" id="ARBA00022538"/>
    </source>
</evidence>
<dbReference type="PANTHER" id="PTHR32024:SF2">
    <property type="entry name" value="TRK SYSTEM POTASSIUM UPTAKE PROTEIN TRKG-RELATED"/>
    <property type="match status" value="1"/>
</dbReference>
<keyword evidence="12" id="KW-0479">Metal-binding</keyword>
<dbReference type="PANTHER" id="PTHR32024">
    <property type="entry name" value="TRK SYSTEM POTASSIUM UPTAKE PROTEIN TRKG-RELATED"/>
    <property type="match status" value="1"/>
</dbReference>
<dbReference type="GO" id="GO:0005886">
    <property type="term" value="C:plasma membrane"/>
    <property type="evidence" value="ECO:0007669"/>
    <property type="project" value="UniProtKB-SubCell"/>
</dbReference>
<protein>
    <submittedName>
        <fullName evidence="14">Trk system potassium uptake protein trkG</fullName>
    </submittedName>
</protein>
<feature type="transmembrane region" description="Helical" evidence="13">
    <location>
        <begin position="274"/>
        <end position="293"/>
    </location>
</feature>
<evidence type="ECO:0000313" key="14">
    <source>
        <dbReference type="EMBL" id="SCJ61702.1"/>
    </source>
</evidence>
<feature type="binding site" evidence="12">
    <location>
        <position position="317"/>
    </location>
    <ligand>
        <name>K(+)</name>
        <dbReference type="ChEBI" id="CHEBI:29103"/>
    </ligand>
</feature>
<evidence type="ECO:0000256" key="8">
    <source>
        <dbReference type="ARBA" id="ARBA00022958"/>
    </source>
</evidence>
<feature type="binding site" evidence="12">
    <location>
        <position position="111"/>
    </location>
    <ligand>
        <name>K(+)</name>
        <dbReference type="ChEBI" id="CHEBI:29103"/>
    </ligand>
</feature>
<dbReference type="InterPro" id="IPR003445">
    <property type="entry name" value="Cat_transpt"/>
</dbReference>
<evidence type="ECO:0000256" key="5">
    <source>
        <dbReference type="ARBA" id="ARBA00022519"/>
    </source>
</evidence>
<feature type="transmembrane region" description="Helical" evidence="13">
    <location>
        <begin position="395"/>
        <end position="415"/>
    </location>
</feature>
<keyword evidence="9 13" id="KW-1133">Transmembrane helix</keyword>
<feature type="binding site" evidence="12">
    <location>
        <position position="222"/>
    </location>
    <ligand>
        <name>K(+)</name>
        <dbReference type="ChEBI" id="CHEBI:29103"/>
    </ligand>
</feature>
<sequence length="493" mass="54245">MNRRMVGYLLGQLMLVELLVLIPPMFISMYCGEWHAVRAFLYTILLVAAGGLALLRLKPQNKAIYSAEGFVVTALGWVLLSFFGGLPFFFSGAITNPFDCFFEIVSGFTTTGASILSDVEVLPKGILFWRSFTHWLGGMGVLVFLLAVAPGHKSGEGHDLYLMRAESPGPAVDKLTSKIRQSAKILYAIYIGMSVLETVLLLAGGMPLFDSLCNMFGTAGTGGFSIKNASMAAYPSFYLQGVVTVFMALFGVNFTIFYLLLIREFSQALHDEELRCYLGIMLGSIALITINVLPHYKTWFEALHHAAFQVSSVMTTTGYATTDFNAWPQLSKTILVLLMILGASAGSTGGGIKSARIVILFKSVRKEIRRMLHPRAVQTVQMNGKPLEDRIIKGVNVFMAVYFCVMGVSFLLVSLDDFDMITNLTAVLSCLNNIGPGLELVGPTGNFGHFSNFSKLVLTADMLLGRLEIFPMLLLFSPTAWKCRRDIRCRKRA</sequence>
<dbReference type="AlphaFoldDB" id="A0A1C6HV29"/>
<feature type="transmembrane region" description="Helical" evidence="13">
    <location>
        <begin position="463"/>
        <end position="481"/>
    </location>
</feature>
<feature type="transmembrane region" description="Helical" evidence="13">
    <location>
        <begin position="185"/>
        <end position="209"/>
    </location>
</feature>
<proteinExistence type="inferred from homology"/>
<keyword evidence="3" id="KW-0813">Transport</keyword>
<feature type="binding site" evidence="12">
    <location>
        <position position="110"/>
    </location>
    <ligand>
        <name>K(+)</name>
        <dbReference type="ChEBI" id="CHEBI:29103"/>
    </ligand>
</feature>
<feature type="transmembrane region" description="Helical" evidence="13">
    <location>
        <begin position="7"/>
        <end position="27"/>
    </location>
</feature>
<name>A0A1C6HV29_9FIRM</name>
<evidence type="ECO:0000256" key="1">
    <source>
        <dbReference type="ARBA" id="ARBA00004429"/>
    </source>
</evidence>
<feature type="binding site" evidence="12">
    <location>
        <position position="433"/>
    </location>
    <ligand>
        <name>K(+)</name>
        <dbReference type="ChEBI" id="CHEBI:29103"/>
    </ligand>
</feature>
<feature type="binding site" evidence="12">
    <location>
        <position position="316"/>
    </location>
    <ligand>
        <name>K(+)</name>
        <dbReference type="ChEBI" id="CHEBI:29103"/>
    </ligand>
</feature>
<organism evidence="14">
    <name type="scientific">uncultured Anaerotruncus sp</name>
    <dbReference type="NCBI Taxonomy" id="905011"/>
    <lineage>
        <taxon>Bacteria</taxon>
        <taxon>Bacillati</taxon>
        <taxon>Bacillota</taxon>
        <taxon>Clostridia</taxon>
        <taxon>Eubacteriales</taxon>
        <taxon>Oscillospiraceae</taxon>
        <taxon>Anaerotruncus</taxon>
        <taxon>environmental samples</taxon>
    </lineage>
</organism>
<feature type="transmembrane region" description="Helical" evidence="13">
    <location>
        <begin position="237"/>
        <end position="262"/>
    </location>
</feature>
<evidence type="ECO:0000256" key="10">
    <source>
        <dbReference type="ARBA" id="ARBA00023065"/>
    </source>
</evidence>
<gene>
    <name evidence="14" type="primary">trkG</name>
    <name evidence="14" type="ORF">SAMEA3545359_01077</name>
</gene>
<feature type="transmembrane region" description="Helical" evidence="13">
    <location>
        <begin position="334"/>
        <end position="361"/>
    </location>
</feature>
<evidence type="ECO:0000256" key="7">
    <source>
        <dbReference type="ARBA" id="ARBA00022692"/>
    </source>
</evidence>
<dbReference type="Pfam" id="PF02386">
    <property type="entry name" value="TrkH"/>
    <property type="match status" value="1"/>
</dbReference>
<dbReference type="GO" id="GO:0015379">
    <property type="term" value="F:potassium:chloride symporter activity"/>
    <property type="evidence" value="ECO:0007669"/>
    <property type="project" value="InterPro"/>
</dbReference>
<evidence type="ECO:0000256" key="11">
    <source>
        <dbReference type="ARBA" id="ARBA00023136"/>
    </source>
</evidence>
<feature type="transmembrane region" description="Helical" evidence="13">
    <location>
        <begin position="39"/>
        <end position="57"/>
    </location>
</feature>
<keyword evidence="4" id="KW-1003">Cell membrane</keyword>
<dbReference type="GO" id="GO:0046872">
    <property type="term" value="F:metal ion binding"/>
    <property type="evidence" value="ECO:0007669"/>
    <property type="project" value="UniProtKB-KW"/>
</dbReference>
<feature type="transmembrane region" description="Helical" evidence="13">
    <location>
        <begin position="69"/>
        <end position="90"/>
    </location>
</feature>
<evidence type="ECO:0000256" key="4">
    <source>
        <dbReference type="ARBA" id="ARBA00022475"/>
    </source>
</evidence>
<evidence type="ECO:0000256" key="3">
    <source>
        <dbReference type="ARBA" id="ARBA00022448"/>
    </source>
</evidence>
<keyword evidence="5" id="KW-0997">Cell inner membrane</keyword>
<keyword evidence="10" id="KW-0406">Ion transport</keyword>
<keyword evidence="6" id="KW-0633">Potassium transport</keyword>
<evidence type="ECO:0000256" key="9">
    <source>
        <dbReference type="ARBA" id="ARBA00022989"/>
    </source>
</evidence>
<keyword evidence="11 13" id="KW-0472">Membrane</keyword>
<evidence type="ECO:0000256" key="12">
    <source>
        <dbReference type="PIRSR" id="PIRSR006247-1"/>
    </source>
</evidence>
<reference evidence="14" key="1">
    <citation type="submission" date="2015-09" db="EMBL/GenBank/DDBJ databases">
        <authorList>
            <consortium name="Pathogen Informatics"/>
        </authorList>
    </citation>
    <scope>NUCLEOTIDE SEQUENCE</scope>
    <source>
        <strain evidence="14">2789STDY5834896</strain>
    </source>
</reference>
<keyword evidence="8 12" id="KW-0630">Potassium</keyword>
<dbReference type="PIRSF" id="PIRSF006247">
    <property type="entry name" value="TrkH"/>
    <property type="match status" value="1"/>
</dbReference>
<dbReference type="EMBL" id="FMHG01000001">
    <property type="protein sequence ID" value="SCJ61702.1"/>
    <property type="molecule type" value="Genomic_DNA"/>
</dbReference>
<comment type="similarity">
    <text evidence="2">Belongs to the TrkH potassium transport family.</text>
</comment>
<accession>A0A1C6HV29</accession>
<dbReference type="InterPro" id="IPR004772">
    <property type="entry name" value="TrkH"/>
</dbReference>
<keyword evidence="7 13" id="KW-0812">Transmembrane</keyword>
<comment type="subcellular location">
    <subcellularLocation>
        <location evidence="1">Cell inner membrane</location>
        <topology evidence="1">Multi-pass membrane protein</topology>
    </subcellularLocation>
</comment>
<evidence type="ECO:0000256" key="2">
    <source>
        <dbReference type="ARBA" id="ARBA00009137"/>
    </source>
</evidence>
<evidence type="ECO:0000256" key="13">
    <source>
        <dbReference type="SAM" id="Phobius"/>
    </source>
</evidence>